<evidence type="ECO:0000313" key="4">
    <source>
        <dbReference type="Proteomes" id="UP000249248"/>
    </source>
</evidence>
<dbReference type="Gene3D" id="3.10.180.10">
    <property type="entry name" value="2,3-Dihydroxybiphenyl 1,2-Dioxygenase, domain 1"/>
    <property type="match status" value="2"/>
</dbReference>
<dbReference type="PROSITE" id="PS51819">
    <property type="entry name" value="VOC"/>
    <property type="match status" value="2"/>
</dbReference>
<dbReference type="InterPro" id="IPR037523">
    <property type="entry name" value="VOC_core"/>
</dbReference>
<sequence>MEKIICGIQQMGIGVPDVQGIWKWYRTMFGMDIRIFEDAAEAPLMIKYTGDKIQKRTASLAISMEGGGGFEIWQYTSRPTNKAKFDIQLGDLGTFSCRIKSHDVAASFAHMKANGAKFIGELSTNPAGEQSFFVEDPNGNIFNVVKGSGWLMDTKHPSKCGGVAGALIGVSDIDAALKLYQDVLDYETIVYDETGNFEDLKGFSTGNQKYRRVLLKHKQERKGPFSELLGPTQIELVQALERKPVKIFKDRLWGDWGFIHLCFDVRGMDTLKKECAAAGFPFTVDSGSTFDMGEAGGRFSYIEDPDGNLIEFVETHKVPLMKKLNWYLDLSKRDAEKRLPTWMIKAMRFGNKVS</sequence>
<dbReference type="InterPro" id="IPR029068">
    <property type="entry name" value="Glyas_Bleomycin-R_OHBP_Dase"/>
</dbReference>
<comment type="caution">
    <text evidence="3">The sequence shown here is derived from an EMBL/GenBank/DDBJ whole genome shotgun (WGS) entry which is preliminary data.</text>
</comment>
<keyword evidence="1" id="KW-0479">Metal-binding</keyword>
<dbReference type="GO" id="GO:0046491">
    <property type="term" value="P:L-methylmalonyl-CoA metabolic process"/>
    <property type="evidence" value="ECO:0007669"/>
    <property type="project" value="TreeGrafter"/>
</dbReference>
<organism evidence="3 4">
    <name type="scientific">Putridiphycobacter roseus</name>
    <dbReference type="NCBI Taxonomy" id="2219161"/>
    <lineage>
        <taxon>Bacteria</taxon>
        <taxon>Pseudomonadati</taxon>
        <taxon>Bacteroidota</taxon>
        <taxon>Flavobacteriia</taxon>
        <taxon>Flavobacteriales</taxon>
        <taxon>Crocinitomicaceae</taxon>
        <taxon>Putridiphycobacter</taxon>
    </lineage>
</organism>
<reference evidence="3 4" key="1">
    <citation type="submission" date="2018-06" db="EMBL/GenBank/DDBJ databases">
        <title>The draft genome sequence of Crocinitomix sp. SM1701.</title>
        <authorList>
            <person name="Zhang X."/>
        </authorList>
    </citation>
    <scope>NUCLEOTIDE SEQUENCE [LARGE SCALE GENOMIC DNA]</scope>
    <source>
        <strain evidence="3 4">SM1701</strain>
    </source>
</reference>
<dbReference type="GO" id="GO:0046872">
    <property type="term" value="F:metal ion binding"/>
    <property type="evidence" value="ECO:0007669"/>
    <property type="project" value="UniProtKB-KW"/>
</dbReference>
<dbReference type="AlphaFoldDB" id="A0A2W1NM29"/>
<dbReference type="SUPFAM" id="SSF54593">
    <property type="entry name" value="Glyoxalase/Bleomycin resistance protein/Dihydroxybiphenyl dioxygenase"/>
    <property type="match status" value="2"/>
</dbReference>
<accession>A0A2W1NM29</accession>
<dbReference type="Pfam" id="PF00903">
    <property type="entry name" value="Glyoxalase"/>
    <property type="match status" value="2"/>
</dbReference>
<dbReference type="InterPro" id="IPR004360">
    <property type="entry name" value="Glyas_Fos-R_dOase_dom"/>
</dbReference>
<proteinExistence type="predicted"/>
<evidence type="ECO:0000256" key="1">
    <source>
        <dbReference type="ARBA" id="ARBA00022723"/>
    </source>
</evidence>
<dbReference type="Proteomes" id="UP000249248">
    <property type="component" value="Unassembled WGS sequence"/>
</dbReference>
<dbReference type="PANTHER" id="PTHR43048">
    <property type="entry name" value="METHYLMALONYL-COA EPIMERASE"/>
    <property type="match status" value="1"/>
</dbReference>
<evidence type="ECO:0000259" key="2">
    <source>
        <dbReference type="PROSITE" id="PS51819"/>
    </source>
</evidence>
<dbReference type="RefSeq" id="WP_111064613.1">
    <property type="nucleotide sequence ID" value="NZ_JBHUCU010000001.1"/>
</dbReference>
<feature type="domain" description="VOC" evidence="2">
    <location>
        <begin position="7"/>
        <end position="147"/>
    </location>
</feature>
<keyword evidence="4" id="KW-1185">Reference proteome</keyword>
<protein>
    <submittedName>
        <fullName evidence="3">VOC family protein</fullName>
    </submittedName>
</protein>
<dbReference type="EMBL" id="QKSB01000017">
    <property type="protein sequence ID" value="PZE15778.1"/>
    <property type="molecule type" value="Genomic_DNA"/>
</dbReference>
<dbReference type="OrthoDB" id="9795618at2"/>
<name>A0A2W1NM29_9FLAO</name>
<gene>
    <name evidence="3" type="ORF">DNU06_16525</name>
</gene>
<dbReference type="InterPro" id="IPR051785">
    <property type="entry name" value="MMCE/EMCE_epimerase"/>
</dbReference>
<evidence type="ECO:0000313" key="3">
    <source>
        <dbReference type="EMBL" id="PZE15778.1"/>
    </source>
</evidence>
<dbReference type="GO" id="GO:0004493">
    <property type="term" value="F:methylmalonyl-CoA epimerase activity"/>
    <property type="evidence" value="ECO:0007669"/>
    <property type="project" value="TreeGrafter"/>
</dbReference>
<feature type="domain" description="VOC" evidence="2">
    <location>
        <begin position="162"/>
        <end position="315"/>
    </location>
</feature>
<dbReference type="PANTHER" id="PTHR43048:SF3">
    <property type="entry name" value="METHYLMALONYL-COA EPIMERASE, MITOCHONDRIAL"/>
    <property type="match status" value="1"/>
</dbReference>